<comment type="caution">
    <text evidence="2">The sequence shown here is derived from an EMBL/GenBank/DDBJ whole genome shotgun (WGS) entry which is preliminary data.</text>
</comment>
<accession>A0ABQ7PA04</accession>
<keyword evidence="3" id="KW-1185">Reference proteome</keyword>
<feature type="compositionally biased region" description="Polar residues" evidence="1">
    <location>
        <begin position="1"/>
        <end position="18"/>
    </location>
</feature>
<evidence type="ECO:0000313" key="2">
    <source>
        <dbReference type="EMBL" id="KAG5957291.1"/>
    </source>
</evidence>
<evidence type="ECO:0000313" key="3">
    <source>
        <dbReference type="Proteomes" id="UP000742024"/>
    </source>
</evidence>
<name>A0ABQ7PA04_9HYPO</name>
<organism evidence="2 3">
    <name type="scientific">Claviceps arundinis</name>
    <dbReference type="NCBI Taxonomy" id="1623583"/>
    <lineage>
        <taxon>Eukaryota</taxon>
        <taxon>Fungi</taxon>
        <taxon>Dikarya</taxon>
        <taxon>Ascomycota</taxon>
        <taxon>Pezizomycotina</taxon>
        <taxon>Sordariomycetes</taxon>
        <taxon>Hypocreomycetidae</taxon>
        <taxon>Hypocreales</taxon>
        <taxon>Clavicipitaceae</taxon>
        <taxon>Claviceps</taxon>
    </lineage>
</organism>
<dbReference type="Proteomes" id="UP000742024">
    <property type="component" value="Unassembled WGS sequence"/>
</dbReference>
<gene>
    <name evidence="2" type="ORF">E4U57_001863</name>
</gene>
<reference evidence="2 3" key="1">
    <citation type="journal article" date="2020" name="bioRxiv">
        <title>Whole genome comparisons of ergot fungi reveals the divergence and evolution of species within the genus Claviceps are the result of varying mechanisms driving genome evolution and host range expansion.</title>
        <authorList>
            <person name="Wyka S.A."/>
            <person name="Mondo S.J."/>
            <person name="Liu M."/>
            <person name="Dettman J."/>
            <person name="Nalam V."/>
            <person name="Broders K.D."/>
        </authorList>
    </citation>
    <scope>NUCLEOTIDE SEQUENCE [LARGE SCALE GENOMIC DNA]</scope>
    <source>
        <strain evidence="2 3">LM583</strain>
    </source>
</reference>
<proteinExistence type="predicted"/>
<protein>
    <submittedName>
        <fullName evidence="2">Uncharacterized protein</fullName>
    </submittedName>
</protein>
<evidence type="ECO:0000256" key="1">
    <source>
        <dbReference type="SAM" id="MobiDB-lite"/>
    </source>
</evidence>
<sequence length="94" mass="9946">MSGQTNGSSSDSGKNYTPESPDFSNAKVETATVVIIEGPRFTAAEATQLSSSGTEAQNARDNIRNRSQVEILSSFSAVGDESLQQRSEQIGFNG</sequence>
<feature type="region of interest" description="Disordered" evidence="1">
    <location>
        <begin position="1"/>
        <end position="26"/>
    </location>
</feature>
<dbReference type="EMBL" id="SRPR01000172">
    <property type="protein sequence ID" value="KAG5957291.1"/>
    <property type="molecule type" value="Genomic_DNA"/>
</dbReference>